<evidence type="ECO:0008006" key="6">
    <source>
        <dbReference type="Google" id="ProtNLM"/>
    </source>
</evidence>
<dbReference type="GO" id="GO:1902657">
    <property type="term" value="P:protein localization to prospore membrane"/>
    <property type="evidence" value="ECO:0007669"/>
    <property type="project" value="InterPro"/>
</dbReference>
<feature type="region of interest" description="Disordered" evidence="1">
    <location>
        <begin position="52"/>
        <end position="107"/>
    </location>
</feature>
<dbReference type="SMART" id="SM01316">
    <property type="entry name" value="Spo7_2_N"/>
    <property type="match status" value="1"/>
</dbReference>
<feature type="domain" description="Sporulation-specific protein 71 N-terminal" evidence="3">
    <location>
        <begin position="87"/>
        <end position="153"/>
    </location>
</feature>
<dbReference type="PANTHER" id="PTHR28076">
    <property type="entry name" value="SPORULATION-SPECIFIC PROTEIN 71"/>
    <property type="match status" value="1"/>
</dbReference>
<feature type="domain" description="PH" evidence="2">
    <location>
        <begin position="989"/>
        <end position="1162"/>
    </location>
</feature>
<name>A0A1D2JDW2_PARBR</name>
<dbReference type="Pfam" id="PF23207">
    <property type="entry name" value="PH_SPO71"/>
    <property type="match status" value="1"/>
</dbReference>
<dbReference type="VEuPathDB" id="FungiDB:PABG_05825"/>
<dbReference type="InterPro" id="IPR039486">
    <property type="entry name" value="Mug56/Spo71_PH"/>
</dbReference>
<dbReference type="VEuPathDB" id="FungiDB:PADG_06166"/>
<feature type="domain" description="PH" evidence="2">
    <location>
        <begin position="718"/>
        <end position="927"/>
    </location>
</feature>
<feature type="compositionally biased region" description="Basic and acidic residues" evidence="1">
    <location>
        <begin position="229"/>
        <end position="243"/>
    </location>
</feature>
<organism evidence="4 5">
    <name type="scientific">Paracoccidioides brasiliensis</name>
    <dbReference type="NCBI Taxonomy" id="121759"/>
    <lineage>
        <taxon>Eukaryota</taxon>
        <taxon>Fungi</taxon>
        <taxon>Dikarya</taxon>
        <taxon>Ascomycota</taxon>
        <taxon>Pezizomycotina</taxon>
        <taxon>Eurotiomycetes</taxon>
        <taxon>Eurotiomycetidae</taxon>
        <taxon>Onygenales</taxon>
        <taxon>Ajellomycetaceae</taxon>
        <taxon>Paracoccidioides</taxon>
    </lineage>
</organism>
<feature type="compositionally biased region" description="Polar residues" evidence="1">
    <location>
        <begin position="340"/>
        <end position="361"/>
    </location>
</feature>
<evidence type="ECO:0000256" key="1">
    <source>
        <dbReference type="SAM" id="MobiDB-lite"/>
    </source>
</evidence>
<evidence type="ECO:0000313" key="4">
    <source>
        <dbReference type="EMBL" id="ODH27535.1"/>
    </source>
</evidence>
<protein>
    <recommendedName>
        <fullName evidence="6">PH domain-containing protein</fullName>
    </recommendedName>
</protein>
<feature type="compositionally biased region" description="Low complexity" evidence="1">
    <location>
        <begin position="311"/>
        <end position="328"/>
    </location>
</feature>
<evidence type="ECO:0000313" key="5">
    <source>
        <dbReference type="Proteomes" id="UP000242814"/>
    </source>
</evidence>
<feature type="region of interest" description="Disordered" evidence="1">
    <location>
        <begin position="179"/>
        <end position="361"/>
    </location>
</feature>
<gene>
    <name evidence="4" type="ORF">ACO22_04169</name>
</gene>
<dbReference type="GO" id="GO:0005628">
    <property type="term" value="C:prospore membrane"/>
    <property type="evidence" value="ECO:0007669"/>
    <property type="project" value="TreeGrafter"/>
</dbReference>
<dbReference type="EMBL" id="LZYO01000159">
    <property type="protein sequence ID" value="ODH27535.1"/>
    <property type="molecule type" value="Genomic_DNA"/>
</dbReference>
<feature type="compositionally biased region" description="Polar residues" evidence="1">
    <location>
        <begin position="244"/>
        <end position="260"/>
    </location>
</feature>
<feature type="compositionally biased region" description="Basic and acidic residues" evidence="1">
    <location>
        <begin position="52"/>
        <end position="62"/>
    </location>
</feature>
<sequence>MQTLQTVQTGTVEADVIGGSVLRSSTQKLLTFNANFKFTTSGQLLVQLHPHGVRDSSAEPKKSPNMSNPQGSNLPSPTQSGAGTDDGHFGLGPDSYTSQRLRHSSHKHLHITSRRTFIGPIPYSWLQPHRKTWYKKWLGLKNYSSRAVTFSVDTSSNRAKQRQLTSFLSVSNRVIQKQSFPQPEDVCDDEPVETTPVAPLDASQDAPVPIDQGQDHQEGQQQKNPTPRIDIENEQRASSDHKTTPSGQSGPIVRTSSTDHGNVEEYFTPHESLRETSGFRLLSPTDMRSRQSESSNANQIVLRRSEQVDDPVPSQGPSQPSEEASSPSTYESSPLDRTDSTQSLISHKQPTSAKLISRGSSRRLQAQLSHIDTVPTGVGDMNQCPSDHRMLSRIASGIFRFQHDGTTADTRQPMSFRKLRPREVLKDRRRRLSHARDGEIIRAERMLVRIDVTKLHSLPHDFSENNSIKIETRTFEKWREFLVVCRRRADEETPITLQLYKTRVIPQVQVSQVKKSSSHEIPLTFGFTKLNLFSSLDKSIVLWHPDEYGTVMYIIRTKSAAHSMEWYTFLRTTLGWERPTQLVVHVPDLDIAVLINNPFSRLENDRSHIGQDDDERSSVLLKTVADEQEVAAGVIKTCMNTLSECPEWASLLKAWPGSEKMGLAWRRYDRLEWVHGANEERMYGTIAMQTSHELELQPKRHYPTSIKRTGEETTEEPSPVEGFLILLTSQKGRHQRLGKVYSRRLYFTSQNQYLCFCRPAKAIPAPPPRLPTIDGSNIPSASQLSKDTPIIYTIDPYPLENKSISWLLRGGQISRERHDAEAYAESKRNLENLERSEGYFDLCRVLEVRIGHQNHFPEESHINGGDVEFHDEARDTRQIDGPEHQQSQSNRSFDLVMSDGLIVNFRAYDMQTRNQWVERLSALVRYWTARTQDDIAIMKSVRRQNLKQLNITEGQESRVGQFAQSWEVSKAQASPELFNMCGVSGCRAVKMSGNLYCKIRRRSAFRDCSVILTEGQILTFQSHLRKLSGQEIPHTHQERQWALDLRDCYIYSGLITSSDLLYQNHTIDTNVPGQRASPRLYITDGWTSSDEDIATCFVVWHNARKTVFRSQEWQHKGNALARTKWKRVSALGVPGRSIVFKARSRAERDMWVLAIETEIDRLQQLEDMRIVSKDQ</sequence>
<dbReference type="Pfam" id="PF15407">
    <property type="entry name" value="Spo7_2_N"/>
    <property type="match status" value="1"/>
</dbReference>
<dbReference type="AlphaFoldDB" id="A0A1D2JDW2"/>
<accession>A0A1D2JDW2</accession>
<feature type="compositionally biased region" description="Polar residues" evidence="1">
    <location>
        <begin position="64"/>
        <end position="82"/>
    </location>
</feature>
<comment type="caution">
    <text evidence="4">The sequence shown here is derived from an EMBL/GenBank/DDBJ whole genome shotgun (WGS) entry which is preliminary data.</text>
</comment>
<dbReference type="InterPro" id="IPR040345">
    <property type="entry name" value="Mug56/Spo71"/>
</dbReference>
<reference evidence="4 5" key="1">
    <citation type="submission" date="2016-06" db="EMBL/GenBank/DDBJ databases">
        <authorList>
            <person name="Kjaerup R.B."/>
            <person name="Dalgaard T.S."/>
            <person name="Juul-Madsen H.R."/>
        </authorList>
    </citation>
    <scope>NUCLEOTIDE SEQUENCE [LARGE SCALE GENOMIC DNA]</scope>
    <source>
        <strain evidence="4 5">Pb300</strain>
    </source>
</reference>
<dbReference type="InterPro" id="IPR001849">
    <property type="entry name" value="PH_domain"/>
</dbReference>
<evidence type="ECO:0000259" key="3">
    <source>
        <dbReference type="SMART" id="SM01316"/>
    </source>
</evidence>
<proteinExistence type="predicted"/>
<dbReference type="Pfam" id="PF15404">
    <property type="entry name" value="PH_4"/>
    <property type="match status" value="1"/>
</dbReference>
<dbReference type="Proteomes" id="UP000242814">
    <property type="component" value="Unassembled WGS sequence"/>
</dbReference>
<dbReference type="InterPro" id="IPR029217">
    <property type="entry name" value="Spo7_2_N"/>
</dbReference>
<dbReference type="InterPro" id="IPR057379">
    <property type="entry name" value="PH_SPO71"/>
</dbReference>
<feature type="compositionally biased region" description="Basic and acidic residues" evidence="1">
    <location>
        <begin position="261"/>
        <end position="274"/>
    </location>
</feature>
<evidence type="ECO:0000259" key="2">
    <source>
        <dbReference type="SMART" id="SM00233"/>
    </source>
</evidence>
<dbReference type="SMART" id="SM00233">
    <property type="entry name" value="PH"/>
    <property type="match status" value="2"/>
</dbReference>
<dbReference type="PANTHER" id="PTHR28076:SF1">
    <property type="entry name" value="PROSPORE MEMBRANE ADAPTER PROTEIN SPO71"/>
    <property type="match status" value="1"/>
</dbReference>